<feature type="domain" description="GST N-terminal" evidence="1">
    <location>
        <begin position="1"/>
        <end position="75"/>
    </location>
</feature>
<dbReference type="PROSITE" id="PS50405">
    <property type="entry name" value="GST_CTER"/>
    <property type="match status" value="1"/>
</dbReference>
<dbReference type="GO" id="GO:0005737">
    <property type="term" value="C:cytoplasm"/>
    <property type="evidence" value="ECO:0007669"/>
    <property type="project" value="TreeGrafter"/>
</dbReference>
<dbReference type="PROSITE" id="PS50404">
    <property type="entry name" value="GST_NTER"/>
    <property type="match status" value="1"/>
</dbReference>
<dbReference type="AlphaFoldDB" id="A0A2A2ABV7"/>
<keyword evidence="3" id="KW-0808">Transferase</keyword>
<dbReference type="InterPro" id="IPR050983">
    <property type="entry name" value="GST_Omega/HSP26"/>
</dbReference>
<accession>A0A2A2ABV7</accession>
<protein>
    <submittedName>
        <fullName evidence="3">Glutathione S-transferase</fullName>
    </submittedName>
</protein>
<reference evidence="3 4" key="1">
    <citation type="submission" date="2017-08" db="EMBL/GenBank/DDBJ databases">
        <title>WGS of Clinical strains of the CDC Group NO-1 linked to zoonotic infections in humans.</title>
        <authorList>
            <person name="Bernier A.-M."/>
            <person name="Bernard K."/>
        </authorList>
    </citation>
    <scope>NUCLEOTIDE SEQUENCE [LARGE SCALE GENOMIC DNA]</scope>
    <source>
        <strain evidence="3 4">NML03-0146</strain>
    </source>
</reference>
<sequence length="217" mass="24151">MLTLCGFAASNYYNLVKLALLEKAVPFEERLVWLEDVDRSASPLGKVPYLLTPQGTVSESVPMLEYIEAIHPQPALLPADAYEAAKVRELVRHMELHLELVARTLYPQALFGGRVSDEVQQTAARLLKKNVPAFARLADFSRPFLVGDALSWADCAAIVHLPLISSATRALYGQDALAELQAQDYLARMAQRPHVQTLNAERKRNAEQLLARYNAGR</sequence>
<comment type="caution">
    <text evidence="3">The sequence shown here is derived from an EMBL/GenBank/DDBJ whole genome shotgun (WGS) entry which is preliminary data.</text>
</comment>
<dbReference type="InterPro" id="IPR036282">
    <property type="entry name" value="Glutathione-S-Trfase_C_sf"/>
</dbReference>
<evidence type="ECO:0000313" key="4">
    <source>
        <dbReference type="Proteomes" id="UP000217999"/>
    </source>
</evidence>
<evidence type="ECO:0000259" key="2">
    <source>
        <dbReference type="PROSITE" id="PS50405"/>
    </source>
</evidence>
<dbReference type="InterPro" id="IPR036249">
    <property type="entry name" value="Thioredoxin-like_sf"/>
</dbReference>
<dbReference type="PANTHER" id="PTHR43968:SF6">
    <property type="entry name" value="GLUTATHIONE S-TRANSFERASE OMEGA"/>
    <property type="match status" value="1"/>
</dbReference>
<organism evidence="3 4">
    <name type="scientific">Vandammella animalimorsus</name>
    <dbReference type="NCBI Taxonomy" id="2029117"/>
    <lineage>
        <taxon>Bacteria</taxon>
        <taxon>Pseudomonadati</taxon>
        <taxon>Pseudomonadota</taxon>
        <taxon>Betaproteobacteria</taxon>
        <taxon>Burkholderiales</taxon>
        <taxon>Comamonadaceae</taxon>
        <taxon>Vandammella</taxon>
    </lineage>
</organism>
<dbReference type="InterPro" id="IPR040079">
    <property type="entry name" value="Glutathione_S-Trfase"/>
</dbReference>
<evidence type="ECO:0000313" key="3">
    <source>
        <dbReference type="EMBL" id="PAT35232.1"/>
    </source>
</evidence>
<dbReference type="Proteomes" id="UP000217999">
    <property type="component" value="Unassembled WGS sequence"/>
</dbReference>
<dbReference type="Pfam" id="PF13417">
    <property type="entry name" value="GST_N_3"/>
    <property type="match status" value="1"/>
</dbReference>
<feature type="domain" description="GST C-terminal" evidence="2">
    <location>
        <begin position="80"/>
        <end position="209"/>
    </location>
</feature>
<name>A0A2A2ABV7_9BURK</name>
<evidence type="ECO:0000259" key="1">
    <source>
        <dbReference type="PROSITE" id="PS50404"/>
    </source>
</evidence>
<dbReference type="Gene3D" id="1.20.1050.10">
    <property type="match status" value="1"/>
</dbReference>
<dbReference type="CDD" id="cd00570">
    <property type="entry name" value="GST_N_family"/>
    <property type="match status" value="1"/>
</dbReference>
<dbReference type="EMBL" id="NSJF01000002">
    <property type="protein sequence ID" value="PAT35232.1"/>
    <property type="molecule type" value="Genomic_DNA"/>
</dbReference>
<dbReference type="Gene3D" id="3.40.30.10">
    <property type="entry name" value="Glutaredoxin"/>
    <property type="match status" value="1"/>
</dbReference>
<dbReference type="RefSeq" id="WP_095549349.1">
    <property type="nucleotide sequence ID" value="NZ_CP156659.1"/>
</dbReference>
<dbReference type="PANTHER" id="PTHR43968">
    <property type="match status" value="1"/>
</dbReference>
<gene>
    <name evidence="3" type="ORF">CK620_04890</name>
</gene>
<dbReference type="SUPFAM" id="SSF47616">
    <property type="entry name" value="GST C-terminal domain-like"/>
    <property type="match status" value="1"/>
</dbReference>
<dbReference type="InterPro" id="IPR010987">
    <property type="entry name" value="Glutathione-S-Trfase_C-like"/>
</dbReference>
<dbReference type="SUPFAM" id="SSF52833">
    <property type="entry name" value="Thioredoxin-like"/>
    <property type="match status" value="1"/>
</dbReference>
<dbReference type="GO" id="GO:0016740">
    <property type="term" value="F:transferase activity"/>
    <property type="evidence" value="ECO:0007669"/>
    <property type="project" value="UniProtKB-KW"/>
</dbReference>
<dbReference type="InterPro" id="IPR004045">
    <property type="entry name" value="Glutathione_S-Trfase_N"/>
</dbReference>
<proteinExistence type="predicted"/>
<dbReference type="SFLD" id="SFLDS00019">
    <property type="entry name" value="Glutathione_Transferase_(cytos"/>
    <property type="match status" value="1"/>
</dbReference>